<evidence type="ECO:0000313" key="2">
    <source>
        <dbReference type="EMBL" id="KAG9451980.1"/>
    </source>
</evidence>
<feature type="compositionally biased region" description="Basic residues" evidence="1">
    <location>
        <begin position="215"/>
        <end position="229"/>
    </location>
</feature>
<protein>
    <submittedName>
        <fullName evidence="2">Uncharacterized protein</fullName>
    </submittedName>
</protein>
<proteinExistence type="predicted"/>
<dbReference type="AlphaFoldDB" id="A0AAV7ESX4"/>
<evidence type="ECO:0000313" key="3">
    <source>
        <dbReference type="Proteomes" id="UP000825729"/>
    </source>
</evidence>
<dbReference type="Proteomes" id="UP000825729">
    <property type="component" value="Unassembled WGS sequence"/>
</dbReference>
<keyword evidence="3" id="KW-1185">Reference proteome</keyword>
<gene>
    <name evidence="2" type="ORF">H6P81_004884</name>
</gene>
<reference evidence="2 3" key="1">
    <citation type="submission" date="2021-07" db="EMBL/GenBank/DDBJ databases">
        <title>The Aristolochia fimbriata genome: insights into angiosperm evolution, floral development and chemical biosynthesis.</title>
        <authorList>
            <person name="Jiao Y."/>
        </authorList>
    </citation>
    <scope>NUCLEOTIDE SEQUENCE [LARGE SCALE GENOMIC DNA]</scope>
    <source>
        <strain evidence="2">IBCAS-2021</strain>
        <tissue evidence="2">Leaf</tissue>
    </source>
</reference>
<comment type="caution">
    <text evidence="2">The sequence shown here is derived from an EMBL/GenBank/DDBJ whole genome shotgun (WGS) entry which is preliminary data.</text>
</comment>
<dbReference type="EMBL" id="JAINDJ010000003">
    <property type="protein sequence ID" value="KAG9451980.1"/>
    <property type="molecule type" value="Genomic_DNA"/>
</dbReference>
<feature type="compositionally biased region" description="Polar residues" evidence="1">
    <location>
        <begin position="149"/>
        <end position="161"/>
    </location>
</feature>
<feature type="region of interest" description="Disordered" evidence="1">
    <location>
        <begin position="204"/>
        <end position="237"/>
    </location>
</feature>
<dbReference type="PANTHER" id="PTHR35986:SF1">
    <property type="entry name" value="OS10G0430800 PROTEIN"/>
    <property type="match status" value="1"/>
</dbReference>
<feature type="region of interest" description="Disordered" evidence="1">
    <location>
        <begin position="149"/>
        <end position="183"/>
    </location>
</feature>
<sequence length="237" mass="26853">MGDLLAELEFTLRSRKEQLTAGEEQILQTCKAKAIRGFTFGACVASGVTWAATRKLSLGHRLNYSGGAAIASGMWSFNRSLRSCAEQILELDGTRMQMVLTNIILTKYRDDPRKIRILNKHFYPEEVFVDSNPEQPFVRWRHRNAFGEISTQGMPDSALSQKTEDLESRPSTTNSPPPLSQMKQVDDVIVDPLDCIFGDVGPLEEIQNSTTGSTHTRRRHKRAHRRRQHHSEISFKV</sequence>
<accession>A0AAV7ESX4</accession>
<evidence type="ECO:0000256" key="1">
    <source>
        <dbReference type="SAM" id="MobiDB-lite"/>
    </source>
</evidence>
<dbReference type="PANTHER" id="PTHR35986">
    <property type="entry name" value="EXPRESSED PROTEIN"/>
    <property type="match status" value="1"/>
</dbReference>
<name>A0AAV7ESX4_ARIFI</name>
<organism evidence="2 3">
    <name type="scientific">Aristolochia fimbriata</name>
    <name type="common">White veined hardy Dutchman's pipe vine</name>
    <dbReference type="NCBI Taxonomy" id="158543"/>
    <lineage>
        <taxon>Eukaryota</taxon>
        <taxon>Viridiplantae</taxon>
        <taxon>Streptophyta</taxon>
        <taxon>Embryophyta</taxon>
        <taxon>Tracheophyta</taxon>
        <taxon>Spermatophyta</taxon>
        <taxon>Magnoliopsida</taxon>
        <taxon>Magnoliidae</taxon>
        <taxon>Piperales</taxon>
        <taxon>Aristolochiaceae</taxon>
        <taxon>Aristolochia</taxon>
    </lineage>
</organism>